<protein>
    <submittedName>
        <fullName evidence="2">Uncharacterized protein</fullName>
    </submittedName>
</protein>
<evidence type="ECO:0000313" key="2">
    <source>
        <dbReference type="EMBL" id="CAB9518410.1"/>
    </source>
</evidence>
<proteinExistence type="predicted"/>
<organism evidence="2 3">
    <name type="scientific">Seminavis robusta</name>
    <dbReference type="NCBI Taxonomy" id="568900"/>
    <lineage>
        <taxon>Eukaryota</taxon>
        <taxon>Sar</taxon>
        <taxon>Stramenopiles</taxon>
        <taxon>Ochrophyta</taxon>
        <taxon>Bacillariophyta</taxon>
        <taxon>Bacillariophyceae</taxon>
        <taxon>Bacillariophycidae</taxon>
        <taxon>Naviculales</taxon>
        <taxon>Naviculaceae</taxon>
        <taxon>Seminavis</taxon>
    </lineage>
</organism>
<dbReference type="OrthoDB" id="193905at2759"/>
<comment type="caution">
    <text evidence="2">The sequence shown here is derived from an EMBL/GenBank/DDBJ whole genome shotgun (WGS) entry which is preliminary data.</text>
</comment>
<keyword evidence="3" id="KW-1185">Reference proteome</keyword>
<feature type="transmembrane region" description="Helical" evidence="1">
    <location>
        <begin position="45"/>
        <end position="68"/>
    </location>
</feature>
<keyword evidence="1" id="KW-0472">Membrane</keyword>
<name>A0A9N8HMV1_9STRA</name>
<reference evidence="2" key="1">
    <citation type="submission" date="2020-06" db="EMBL/GenBank/DDBJ databases">
        <authorList>
            <consortium name="Plant Systems Biology data submission"/>
        </authorList>
    </citation>
    <scope>NUCLEOTIDE SEQUENCE</scope>
    <source>
        <strain evidence="2">D6</strain>
    </source>
</reference>
<evidence type="ECO:0000313" key="3">
    <source>
        <dbReference type="Proteomes" id="UP001153069"/>
    </source>
</evidence>
<feature type="transmembrane region" description="Helical" evidence="1">
    <location>
        <begin position="7"/>
        <end position="25"/>
    </location>
</feature>
<dbReference type="Proteomes" id="UP001153069">
    <property type="component" value="Unassembled WGS sequence"/>
</dbReference>
<keyword evidence="1" id="KW-0812">Transmembrane</keyword>
<accession>A0A9N8HMV1</accession>
<sequence>MNWGYFFLWVVAIFFLFLLTGWPVTPHLSDTWGNHYDAKNLTYYAVLYIHYLLGPLVFTFLGLGLFRNLIWTHTSSPRQLIFLLAYSVLLASIAAVYLTHQYAPPDNTMVETSKELSAAPTGLEDMTMNVTAANDGV</sequence>
<feature type="transmembrane region" description="Helical" evidence="1">
    <location>
        <begin position="80"/>
        <end position="99"/>
    </location>
</feature>
<gene>
    <name evidence="2" type="ORF">SEMRO_932_G221630.1</name>
</gene>
<keyword evidence="1" id="KW-1133">Transmembrane helix</keyword>
<evidence type="ECO:0000256" key="1">
    <source>
        <dbReference type="SAM" id="Phobius"/>
    </source>
</evidence>
<dbReference type="EMBL" id="CAICTM010000930">
    <property type="protein sequence ID" value="CAB9518410.1"/>
    <property type="molecule type" value="Genomic_DNA"/>
</dbReference>
<dbReference type="AlphaFoldDB" id="A0A9N8HMV1"/>